<reference evidence="11" key="1">
    <citation type="submission" date="2014-03" db="EMBL/GenBank/DDBJ databases">
        <title>The sialotranscriptome of Amblyomma triste, Amblyomma parvum and Amblyomma cajennense ticks, uncovered by 454-based RNA-seq.</title>
        <authorList>
            <person name="Garcia G.R."/>
            <person name="Gardinassi L.G."/>
            <person name="Ribeiro J.M."/>
            <person name="Anatriello E."/>
            <person name="Ferreira B.R."/>
            <person name="Moreira H.N."/>
            <person name="Mafra C."/>
            <person name="Olegario M.M."/>
            <person name="Szabo P.J."/>
            <person name="Miranda-Santos I.K."/>
            <person name="Maruyama S.R."/>
        </authorList>
    </citation>
    <scope>NUCLEOTIDE SEQUENCE</scope>
    <source>
        <strain evidence="11">Uberlandia</strain>
        <tissue evidence="11">Salivary glands</tissue>
    </source>
</reference>
<feature type="transmembrane region" description="Helical" evidence="10">
    <location>
        <begin position="119"/>
        <end position="139"/>
    </location>
</feature>
<evidence type="ECO:0000256" key="5">
    <source>
        <dbReference type="ARBA" id="ARBA00022692"/>
    </source>
</evidence>
<evidence type="ECO:0000256" key="9">
    <source>
        <dbReference type="ARBA" id="ARBA00023136"/>
    </source>
</evidence>
<proteinExistence type="evidence at transcript level"/>
<dbReference type="AlphaFoldDB" id="A0A023FL01"/>
<dbReference type="InterPro" id="IPR019185">
    <property type="entry name" value="Integral_membrane_SYS1-rel"/>
</dbReference>
<feature type="transmembrane region" description="Helical" evidence="10">
    <location>
        <begin position="24"/>
        <end position="47"/>
    </location>
</feature>
<comment type="function">
    <text evidence="10">Involved in protein trafficking.</text>
</comment>
<keyword evidence="4 10" id="KW-0813">Transport</keyword>
<evidence type="ECO:0000256" key="7">
    <source>
        <dbReference type="ARBA" id="ARBA00022989"/>
    </source>
</evidence>
<protein>
    <recommendedName>
        <fullName evidence="3 10">Protein SYS1 homolog</fullName>
    </recommendedName>
</protein>
<accession>A0A023FL01</accession>
<keyword evidence="8 10" id="KW-0333">Golgi apparatus</keyword>
<dbReference type="GO" id="GO:0005802">
    <property type="term" value="C:trans-Golgi network"/>
    <property type="evidence" value="ECO:0007669"/>
    <property type="project" value="TreeGrafter"/>
</dbReference>
<dbReference type="EMBL" id="GBBK01001986">
    <property type="protein sequence ID" value="JAC22496.1"/>
    <property type="molecule type" value="mRNA"/>
</dbReference>
<keyword evidence="6 10" id="KW-0653">Protein transport</keyword>
<name>A0A023FL01_AMBCJ</name>
<evidence type="ECO:0000256" key="6">
    <source>
        <dbReference type="ARBA" id="ARBA00022927"/>
    </source>
</evidence>
<evidence type="ECO:0000256" key="2">
    <source>
        <dbReference type="ARBA" id="ARBA00008160"/>
    </source>
</evidence>
<dbReference type="PIRSF" id="PIRSF031402">
    <property type="entry name" value="SYS1_homologue"/>
    <property type="match status" value="1"/>
</dbReference>
<dbReference type="PANTHER" id="PTHR12952">
    <property type="entry name" value="SYS1"/>
    <property type="match status" value="1"/>
</dbReference>
<evidence type="ECO:0000313" key="11">
    <source>
        <dbReference type="EMBL" id="JAC22496.1"/>
    </source>
</evidence>
<dbReference type="GO" id="GO:0000139">
    <property type="term" value="C:Golgi membrane"/>
    <property type="evidence" value="ECO:0007669"/>
    <property type="project" value="UniProtKB-SubCell"/>
</dbReference>
<sequence length="156" mass="18015">MAGHFRYSIWDPFLIISQMITLQCMYYVGLGFWICFLDIVTGQVLSLDQLFSYEAVHIKDMRGRCVIGSYIINSLFASLLLWYFVQRTKQCLDFTCTVHLFHLIGCWIYNSAFPHTLSWWLLNTACVTVTCVCGEFLCIRTEMKAIPLSLSPKADL</sequence>
<evidence type="ECO:0000256" key="3">
    <source>
        <dbReference type="ARBA" id="ARBA00014516"/>
    </source>
</evidence>
<comment type="subcellular location">
    <subcellularLocation>
        <location evidence="1 10">Golgi apparatus membrane</location>
        <topology evidence="1 10">Multi-pass membrane protein</topology>
    </subcellularLocation>
</comment>
<evidence type="ECO:0000256" key="8">
    <source>
        <dbReference type="ARBA" id="ARBA00023034"/>
    </source>
</evidence>
<keyword evidence="9 10" id="KW-0472">Membrane</keyword>
<comment type="similarity">
    <text evidence="2 10">Belongs to the SYS1 family.</text>
</comment>
<evidence type="ECO:0000256" key="10">
    <source>
        <dbReference type="PIRNR" id="PIRNR031402"/>
    </source>
</evidence>
<dbReference type="GO" id="GO:0006895">
    <property type="term" value="P:Golgi to endosome transport"/>
    <property type="evidence" value="ECO:0007669"/>
    <property type="project" value="TreeGrafter"/>
</dbReference>
<dbReference type="Pfam" id="PF09801">
    <property type="entry name" value="SYS1"/>
    <property type="match status" value="1"/>
</dbReference>
<evidence type="ECO:0000256" key="4">
    <source>
        <dbReference type="ARBA" id="ARBA00022448"/>
    </source>
</evidence>
<feature type="transmembrane region" description="Helical" evidence="10">
    <location>
        <begin position="67"/>
        <end position="85"/>
    </location>
</feature>
<dbReference type="GO" id="GO:0043001">
    <property type="term" value="P:Golgi to plasma membrane protein transport"/>
    <property type="evidence" value="ECO:0007669"/>
    <property type="project" value="TreeGrafter"/>
</dbReference>
<evidence type="ECO:0000256" key="1">
    <source>
        <dbReference type="ARBA" id="ARBA00004653"/>
    </source>
</evidence>
<keyword evidence="5 10" id="KW-0812">Transmembrane</keyword>
<dbReference type="PANTHER" id="PTHR12952:SF0">
    <property type="entry name" value="PROTEIN SYS1 HOMOLOG"/>
    <property type="match status" value="1"/>
</dbReference>
<dbReference type="GO" id="GO:0034067">
    <property type="term" value="P:protein localization to Golgi apparatus"/>
    <property type="evidence" value="ECO:0007669"/>
    <property type="project" value="TreeGrafter"/>
</dbReference>
<keyword evidence="7 10" id="KW-1133">Transmembrane helix</keyword>
<dbReference type="InterPro" id="IPR016973">
    <property type="entry name" value="Integral_membrane_SYS1"/>
</dbReference>
<organism evidence="11">
    <name type="scientific">Amblyomma cajennense</name>
    <name type="common">Cayenne tick</name>
    <name type="synonym">Acarus cajennensis</name>
    <dbReference type="NCBI Taxonomy" id="34607"/>
    <lineage>
        <taxon>Eukaryota</taxon>
        <taxon>Metazoa</taxon>
        <taxon>Ecdysozoa</taxon>
        <taxon>Arthropoda</taxon>
        <taxon>Chelicerata</taxon>
        <taxon>Arachnida</taxon>
        <taxon>Acari</taxon>
        <taxon>Parasitiformes</taxon>
        <taxon>Ixodida</taxon>
        <taxon>Ixodoidea</taxon>
        <taxon>Ixodidae</taxon>
        <taxon>Amblyomminae</taxon>
        <taxon>Amblyomma</taxon>
    </lineage>
</organism>
<dbReference type="GO" id="GO:0005829">
    <property type="term" value="C:cytosol"/>
    <property type="evidence" value="ECO:0007669"/>
    <property type="project" value="GOC"/>
</dbReference>